<name>A0AA43QLX9_9LECA</name>
<feature type="compositionally biased region" description="Gly residues" evidence="1">
    <location>
        <begin position="484"/>
        <end position="497"/>
    </location>
</feature>
<proteinExistence type="predicted"/>
<dbReference type="GO" id="GO:0005737">
    <property type="term" value="C:cytoplasm"/>
    <property type="evidence" value="ECO:0007669"/>
    <property type="project" value="TreeGrafter"/>
</dbReference>
<keyword evidence="3" id="KW-1185">Reference proteome</keyword>
<dbReference type="EMBL" id="JAPUFD010000004">
    <property type="protein sequence ID" value="MDI1486725.1"/>
    <property type="molecule type" value="Genomic_DNA"/>
</dbReference>
<feature type="region of interest" description="Disordered" evidence="1">
    <location>
        <begin position="192"/>
        <end position="225"/>
    </location>
</feature>
<dbReference type="Proteomes" id="UP001161017">
    <property type="component" value="Unassembled WGS sequence"/>
</dbReference>
<dbReference type="Pfam" id="PF08316">
    <property type="entry name" value="Pal1"/>
    <property type="match status" value="1"/>
</dbReference>
<accession>A0AA43QLX9</accession>
<feature type="compositionally biased region" description="Polar residues" evidence="1">
    <location>
        <begin position="375"/>
        <end position="387"/>
    </location>
</feature>
<evidence type="ECO:0000313" key="3">
    <source>
        <dbReference type="Proteomes" id="UP001161017"/>
    </source>
</evidence>
<sequence>MSRRASPPKPTQPTLTGHAAELFDNLTLNDGPATNGYSTRHDPPPSYSSAFPPRRPDRERADNFPPRTKASVSGHHPSRSDENRRGPSNGIHRPRRAGTDTLDIFADPPTESRPRPRMRRNSDSSIASKIMSPEEERRRRERHRREREARHKNGSGRDGRSKKPVRNLDLIDSLDVTSIYGKGLFHHDGPFDACNPDRNRKGSRRAPMEAFAKDSKNNVLGGSGPVNKNIDFNQFHGRGDEGFTDYSTSGNANPIAAEPAVFEPNAAAYTRPRGAPGDRTGIDRASTFNASAGLDKMYGEETLGLGASTFLEGTPAPRAAIQRHDSEEKVAGVNGMNGGGLGRKRSLAQKIRGISGSTRHRPNQNGRITSPERVGQNSPPATSQGETLSAGGMPRINETNQTNPFFKDYRGGNADHDAEYDRKGQRIAAAQQKQQEQLDKAAAQTNGRGRLERSGSIGGGEEEFYASAAAVRHRATSSPKRPAGSGGEKVVGGGTGIGIESRLLQRRVTNDGVSDTDGGNQLNNAGGGTVNGGSGGGGFLSRVKSLKGGKRGRPAV</sequence>
<feature type="compositionally biased region" description="Polar residues" evidence="1">
    <location>
        <begin position="511"/>
        <end position="524"/>
    </location>
</feature>
<feature type="compositionally biased region" description="Basic and acidic residues" evidence="1">
    <location>
        <begin position="146"/>
        <end position="161"/>
    </location>
</feature>
<evidence type="ECO:0000313" key="2">
    <source>
        <dbReference type="EMBL" id="MDI1486725.1"/>
    </source>
</evidence>
<dbReference type="AlphaFoldDB" id="A0AA43QLX9"/>
<feature type="compositionally biased region" description="Basic and acidic residues" evidence="1">
    <location>
        <begin position="407"/>
        <end position="424"/>
    </location>
</feature>
<feature type="region of interest" description="Disordered" evidence="1">
    <location>
        <begin position="23"/>
        <end position="166"/>
    </location>
</feature>
<dbReference type="PANTHER" id="PTHR28307">
    <property type="entry name" value="PROTEIN PAL1"/>
    <property type="match status" value="1"/>
</dbReference>
<comment type="caution">
    <text evidence="2">The sequence shown here is derived from an EMBL/GenBank/DDBJ whole genome shotgun (WGS) entry which is preliminary data.</text>
</comment>
<evidence type="ECO:0000256" key="1">
    <source>
        <dbReference type="SAM" id="MobiDB-lite"/>
    </source>
</evidence>
<feature type="compositionally biased region" description="Gly residues" evidence="1">
    <location>
        <begin position="525"/>
        <end position="539"/>
    </location>
</feature>
<feature type="compositionally biased region" description="Basic residues" evidence="1">
    <location>
        <begin position="544"/>
        <end position="556"/>
    </location>
</feature>
<dbReference type="PANTHER" id="PTHR28307:SF2">
    <property type="entry name" value="PROTEIN PAL1"/>
    <property type="match status" value="1"/>
</dbReference>
<organism evidence="2 3">
    <name type="scientific">Ramalina farinacea</name>
    <dbReference type="NCBI Taxonomy" id="258253"/>
    <lineage>
        <taxon>Eukaryota</taxon>
        <taxon>Fungi</taxon>
        <taxon>Dikarya</taxon>
        <taxon>Ascomycota</taxon>
        <taxon>Pezizomycotina</taxon>
        <taxon>Lecanoromycetes</taxon>
        <taxon>OSLEUM clade</taxon>
        <taxon>Lecanoromycetidae</taxon>
        <taxon>Lecanorales</taxon>
        <taxon>Lecanorineae</taxon>
        <taxon>Ramalinaceae</taxon>
        <taxon>Ramalina</taxon>
    </lineage>
</organism>
<reference evidence="2" key="1">
    <citation type="journal article" date="2023" name="Genome Biol. Evol.">
        <title>First Whole Genome Sequence and Flow Cytometry Genome Size Data for the Lichen-Forming Fungus Ramalina farinacea (Ascomycota).</title>
        <authorList>
            <person name="Llewellyn T."/>
            <person name="Mian S."/>
            <person name="Hill R."/>
            <person name="Leitch I.J."/>
            <person name="Gaya E."/>
        </authorList>
    </citation>
    <scope>NUCLEOTIDE SEQUENCE</scope>
    <source>
        <strain evidence="2">LIQ254RAFAR</strain>
    </source>
</reference>
<feature type="region of interest" description="Disordered" evidence="1">
    <location>
        <begin position="321"/>
        <end position="556"/>
    </location>
</feature>
<dbReference type="InterPro" id="IPR013226">
    <property type="entry name" value="Pal1"/>
</dbReference>
<gene>
    <name evidence="2" type="ORF">OHK93_005986</name>
</gene>
<protein>
    <submittedName>
        <fullName evidence="2">Uncharacterized protein</fullName>
    </submittedName>
</protein>